<evidence type="ECO:0000256" key="5">
    <source>
        <dbReference type="SAM" id="MobiDB-lite"/>
    </source>
</evidence>
<evidence type="ECO:0000313" key="9">
    <source>
        <dbReference type="Proteomes" id="UP000694620"/>
    </source>
</evidence>
<dbReference type="InterPro" id="IPR049680">
    <property type="entry name" value="FLVCR1-2_SLC49-like"/>
</dbReference>
<feature type="transmembrane region" description="Helical" evidence="6">
    <location>
        <begin position="71"/>
        <end position="91"/>
    </location>
</feature>
<evidence type="ECO:0000259" key="7">
    <source>
        <dbReference type="PROSITE" id="PS50850"/>
    </source>
</evidence>
<feature type="domain" description="Major facilitator superfamily (MFS) profile" evidence="7">
    <location>
        <begin position="29"/>
        <end position="445"/>
    </location>
</feature>
<feature type="transmembrane region" description="Helical" evidence="6">
    <location>
        <begin position="246"/>
        <end position="267"/>
    </location>
</feature>
<feature type="transmembrane region" description="Helical" evidence="6">
    <location>
        <begin position="339"/>
        <end position="363"/>
    </location>
</feature>
<dbReference type="InterPro" id="IPR036259">
    <property type="entry name" value="MFS_trans_sf"/>
</dbReference>
<dbReference type="RefSeq" id="XP_028661645.1">
    <property type="nucleotide sequence ID" value="XM_028805812.2"/>
</dbReference>
<gene>
    <name evidence="8" type="primary">SLC49A3</name>
</gene>
<protein>
    <submittedName>
        <fullName evidence="8">Solute carrier family 49 member 3</fullName>
    </submittedName>
</protein>
<organism evidence="8 9">
    <name type="scientific">Erpetoichthys calabaricus</name>
    <name type="common">Rope fish</name>
    <name type="synonym">Calamoichthys calabaricus</name>
    <dbReference type="NCBI Taxonomy" id="27687"/>
    <lineage>
        <taxon>Eukaryota</taxon>
        <taxon>Metazoa</taxon>
        <taxon>Chordata</taxon>
        <taxon>Craniata</taxon>
        <taxon>Vertebrata</taxon>
        <taxon>Euteleostomi</taxon>
        <taxon>Actinopterygii</taxon>
        <taxon>Polypteriformes</taxon>
        <taxon>Polypteridae</taxon>
        <taxon>Erpetoichthys</taxon>
    </lineage>
</organism>
<dbReference type="Gene3D" id="1.20.1250.20">
    <property type="entry name" value="MFS general substrate transporter like domains"/>
    <property type="match status" value="2"/>
</dbReference>
<evidence type="ECO:0000256" key="6">
    <source>
        <dbReference type="SAM" id="Phobius"/>
    </source>
</evidence>
<reference evidence="8" key="1">
    <citation type="submission" date="2021-06" db="EMBL/GenBank/DDBJ databases">
        <authorList>
            <consortium name="Wellcome Sanger Institute Data Sharing"/>
        </authorList>
    </citation>
    <scope>NUCLEOTIDE SEQUENCE [LARGE SCALE GENOMIC DNA]</scope>
</reference>
<keyword evidence="2 6" id="KW-0812">Transmembrane</keyword>
<keyword evidence="4 6" id="KW-0472">Membrane</keyword>
<dbReference type="Proteomes" id="UP000694620">
    <property type="component" value="Chromosome 7"/>
</dbReference>
<dbReference type="PROSITE" id="PS50850">
    <property type="entry name" value="MFS"/>
    <property type="match status" value="1"/>
</dbReference>
<evidence type="ECO:0000256" key="1">
    <source>
        <dbReference type="ARBA" id="ARBA00004141"/>
    </source>
</evidence>
<dbReference type="Pfam" id="PF07690">
    <property type="entry name" value="MFS_1"/>
    <property type="match status" value="1"/>
</dbReference>
<feature type="region of interest" description="Disordered" evidence="5">
    <location>
        <begin position="455"/>
        <end position="476"/>
    </location>
</feature>
<dbReference type="GO" id="GO:0022857">
    <property type="term" value="F:transmembrane transporter activity"/>
    <property type="evidence" value="ECO:0007669"/>
    <property type="project" value="InterPro"/>
</dbReference>
<feature type="transmembrane region" description="Helical" evidence="6">
    <location>
        <begin position="123"/>
        <end position="143"/>
    </location>
</feature>
<name>A0A8C4X7K2_ERPCA</name>
<evidence type="ECO:0000256" key="2">
    <source>
        <dbReference type="ARBA" id="ARBA00022692"/>
    </source>
</evidence>
<reference evidence="8" key="3">
    <citation type="submission" date="2025-09" db="UniProtKB">
        <authorList>
            <consortium name="Ensembl"/>
        </authorList>
    </citation>
    <scope>IDENTIFICATION</scope>
</reference>
<feature type="transmembrane region" description="Helical" evidence="6">
    <location>
        <begin position="164"/>
        <end position="184"/>
    </location>
</feature>
<reference evidence="8" key="2">
    <citation type="submission" date="2025-08" db="UniProtKB">
        <authorList>
            <consortium name="Ensembl"/>
        </authorList>
    </citation>
    <scope>IDENTIFICATION</scope>
</reference>
<dbReference type="SUPFAM" id="SSF103473">
    <property type="entry name" value="MFS general substrate transporter"/>
    <property type="match status" value="1"/>
</dbReference>
<dbReference type="InterPro" id="IPR020846">
    <property type="entry name" value="MFS_dom"/>
</dbReference>
<feature type="transmembrane region" description="Helical" evidence="6">
    <location>
        <begin position="279"/>
        <end position="303"/>
    </location>
</feature>
<dbReference type="AlphaFoldDB" id="A0A8C4X7K2"/>
<feature type="transmembrane region" description="Helical" evidence="6">
    <location>
        <begin position="375"/>
        <end position="396"/>
    </location>
</feature>
<comment type="subcellular location">
    <subcellularLocation>
        <location evidence="1">Membrane</location>
        <topology evidence="1">Multi-pass membrane protein</topology>
    </subcellularLocation>
</comment>
<dbReference type="GeneTree" id="ENSGT01030000234625"/>
<keyword evidence="3 6" id="KW-1133">Transmembrane helix</keyword>
<keyword evidence="9" id="KW-1185">Reference proteome</keyword>
<feature type="transmembrane region" description="Helical" evidence="6">
    <location>
        <begin position="315"/>
        <end position="333"/>
    </location>
</feature>
<evidence type="ECO:0000256" key="3">
    <source>
        <dbReference type="ARBA" id="ARBA00022989"/>
    </source>
</evidence>
<sequence>MDGQEEEAQQLNGTDENLLKLLTFKVYKRRWIVLLALCLLNCSNAMLWLSFAPIADQTSQFYDVTLDQVNMLSLIYLIVAIPFGFGTSWMLDTLGLKSCLILSSWLNMIGSILRYLSTVNTKIYPVLMVGQTISALAQPLVLFSPTKLAALWFPEHQRATANMLASMSNPLGVLLANILSPIIVKDVSDIPTLLVIYAIPASVACVLATGGIRERVPPTPPSATAMMSTSENFIDGVKLLIKNKPYMILLVCFGAGIGIFTCFSTLLEQILCVKGYSNGFAGLCGALFIVFGIFGAFLLGIYVDKTKYFTEVTKISFCLTAIASIAFAVLSQMRNQKPALAVICSLFGMFGFAIYPISLELAVECSYPVGEATSAGLIFISGQIQGVIFIVLFQLMTKHLADSPYSTCKLQDDATLSWKVPTLVMAAICTVGACVFVLFFHTEYKRLQKETLINTGHDSEESEETSNEEERVLQET</sequence>
<proteinExistence type="predicted"/>
<evidence type="ECO:0000256" key="4">
    <source>
        <dbReference type="ARBA" id="ARBA00023136"/>
    </source>
</evidence>
<dbReference type="PANTHER" id="PTHR10924">
    <property type="entry name" value="MAJOR FACILITATOR SUPERFAMILY PROTEIN-RELATED"/>
    <property type="match status" value="1"/>
</dbReference>
<dbReference type="GeneID" id="114654939"/>
<feature type="transmembrane region" description="Helical" evidence="6">
    <location>
        <begin position="31"/>
        <end position="51"/>
    </location>
</feature>
<feature type="transmembrane region" description="Helical" evidence="6">
    <location>
        <begin position="416"/>
        <end position="440"/>
    </location>
</feature>
<dbReference type="PANTHER" id="PTHR10924:SF6">
    <property type="entry name" value="SOLUTE CARRIER FAMILY 49 MEMBER A3"/>
    <property type="match status" value="1"/>
</dbReference>
<dbReference type="Ensembl" id="ENSECRT00000011544.1">
    <property type="protein sequence ID" value="ENSECRP00000011357.1"/>
    <property type="gene ID" value="ENSECRG00000007572.1"/>
</dbReference>
<dbReference type="GO" id="GO:0016020">
    <property type="term" value="C:membrane"/>
    <property type="evidence" value="ECO:0007669"/>
    <property type="project" value="UniProtKB-SubCell"/>
</dbReference>
<dbReference type="OrthoDB" id="422206at2759"/>
<feature type="transmembrane region" description="Helical" evidence="6">
    <location>
        <begin position="190"/>
        <end position="212"/>
    </location>
</feature>
<dbReference type="CDD" id="cd17399">
    <property type="entry name" value="MFS_MFSD7"/>
    <property type="match status" value="1"/>
</dbReference>
<accession>A0A8C4X7K2</accession>
<evidence type="ECO:0000313" key="8">
    <source>
        <dbReference type="Ensembl" id="ENSECRP00000011357.1"/>
    </source>
</evidence>
<dbReference type="InterPro" id="IPR011701">
    <property type="entry name" value="MFS"/>
</dbReference>